<proteinExistence type="predicted"/>
<keyword evidence="2" id="KW-1185">Reference proteome</keyword>
<dbReference type="Proteomes" id="UP000250163">
    <property type="component" value="Chromosome MORIYA"/>
</dbReference>
<name>A0A330LP85_9GAMM</name>
<evidence type="ECO:0000313" key="2">
    <source>
        <dbReference type="Proteomes" id="UP000250163"/>
    </source>
</evidence>
<accession>A0A330LP85</accession>
<organism evidence="1 2">
    <name type="scientific">Moritella yayanosii</name>
    <dbReference type="NCBI Taxonomy" id="69539"/>
    <lineage>
        <taxon>Bacteria</taxon>
        <taxon>Pseudomonadati</taxon>
        <taxon>Pseudomonadota</taxon>
        <taxon>Gammaproteobacteria</taxon>
        <taxon>Alteromonadales</taxon>
        <taxon>Moritellaceae</taxon>
        <taxon>Moritella</taxon>
    </lineage>
</organism>
<gene>
    <name evidence="1" type="ORF">MORIYA_2212</name>
</gene>
<dbReference type="AlphaFoldDB" id="A0A330LP85"/>
<reference evidence="2" key="1">
    <citation type="submission" date="2018-05" db="EMBL/GenBank/DDBJ databases">
        <authorList>
            <person name="Cea G.-C."/>
            <person name="William W."/>
        </authorList>
    </citation>
    <scope>NUCLEOTIDE SEQUENCE [LARGE SCALE GENOMIC DNA]</scope>
    <source>
        <strain evidence="2">DB21MT 5</strain>
    </source>
</reference>
<dbReference type="EMBL" id="LS483250">
    <property type="protein sequence ID" value="SQD78690.1"/>
    <property type="molecule type" value="Genomic_DNA"/>
</dbReference>
<sequence>MVFSSQDLGVIHQTNTLIPAVHNLTRFIMDEAGRVYASLRQWLDQ</sequence>
<protein>
    <submittedName>
        <fullName evidence="1">Uncharacterized protein</fullName>
    </submittedName>
</protein>
<dbReference type="KEGG" id="mya:MORIYA_2212"/>
<evidence type="ECO:0000313" key="1">
    <source>
        <dbReference type="EMBL" id="SQD78690.1"/>
    </source>
</evidence>